<evidence type="ECO:0000313" key="3">
    <source>
        <dbReference type="Proteomes" id="UP001497482"/>
    </source>
</evidence>
<dbReference type="EMBL" id="OZ035839">
    <property type="protein sequence ID" value="CAL1585562.1"/>
    <property type="molecule type" value="Genomic_DNA"/>
</dbReference>
<gene>
    <name evidence="2" type="ORF">KC01_LOCUS15778</name>
</gene>
<organism evidence="2 3">
    <name type="scientific">Knipowitschia caucasica</name>
    <name type="common">Caucasian dwarf goby</name>
    <name type="synonym">Pomatoschistus caucasicus</name>
    <dbReference type="NCBI Taxonomy" id="637954"/>
    <lineage>
        <taxon>Eukaryota</taxon>
        <taxon>Metazoa</taxon>
        <taxon>Chordata</taxon>
        <taxon>Craniata</taxon>
        <taxon>Vertebrata</taxon>
        <taxon>Euteleostomi</taxon>
        <taxon>Actinopterygii</taxon>
        <taxon>Neopterygii</taxon>
        <taxon>Teleostei</taxon>
        <taxon>Neoteleostei</taxon>
        <taxon>Acanthomorphata</taxon>
        <taxon>Gobiaria</taxon>
        <taxon>Gobiiformes</taxon>
        <taxon>Gobioidei</taxon>
        <taxon>Gobiidae</taxon>
        <taxon>Gobiinae</taxon>
        <taxon>Knipowitschia</taxon>
    </lineage>
</organism>
<proteinExistence type="predicted"/>
<dbReference type="AlphaFoldDB" id="A0AAV2KBK1"/>
<reference evidence="2 3" key="1">
    <citation type="submission" date="2024-04" db="EMBL/GenBank/DDBJ databases">
        <authorList>
            <person name="Waldvogel A.-M."/>
            <person name="Schoenle A."/>
        </authorList>
    </citation>
    <scope>NUCLEOTIDE SEQUENCE [LARGE SCALE GENOMIC DNA]</scope>
</reference>
<evidence type="ECO:0000256" key="1">
    <source>
        <dbReference type="SAM" id="MobiDB-lite"/>
    </source>
</evidence>
<protein>
    <submittedName>
        <fullName evidence="2">Uncharacterized protein</fullName>
    </submittedName>
</protein>
<keyword evidence="3" id="KW-1185">Reference proteome</keyword>
<sequence length="74" mass="7976">MALLTAEGSVATDHTDPQEKEASAKCMRTGQKKDKSRVCGGLLCCCSSGPRIHGARVKCEREPCVLLRELEAQS</sequence>
<feature type="region of interest" description="Disordered" evidence="1">
    <location>
        <begin position="1"/>
        <end position="27"/>
    </location>
</feature>
<dbReference type="Proteomes" id="UP001497482">
    <property type="component" value="Chromosome 17"/>
</dbReference>
<feature type="compositionally biased region" description="Basic and acidic residues" evidence="1">
    <location>
        <begin position="13"/>
        <end position="23"/>
    </location>
</feature>
<evidence type="ECO:0000313" key="2">
    <source>
        <dbReference type="EMBL" id="CAL1585562.1"/>
    </source>
</evidence>
<name>A0AAV2KBK1_KNICA</name>
<accession>A0AAV2KBK1</accession>